<dbReference type="EMBL" id="JADBJN010000001">
    <property type="protein sequence ID" value="KAG5681782.1"/>
    <property type="molecule type" value="Genomic_DNA"/>
</dbReference>
<feature type="transmembrane region" description="Helical" evidence="7">
    <location>
        <begin position="273"/>
        <end position="290"/>
    </location>
</feature>
<comment type="similarity">
    <text evidence="2">Belongs to the TMEM161 family.</text>
</comment>
<dbReference type="Proteomes" id="UP001107558">
    <property type="component" value="Chromosome 1"/>
</dbReference>
<feature type="transmembrane region" description="Helical" evidence="7">
    <location>
        <begin position="137"/>
        <end position="163"/>
    </location>
</feature>
<feature type="transmembrane region" description="Helical" evidence="7">
    <location>
        <begin position="230"/>
        <end position="252"/>
    </location>
</feature>
<feature type="transmembrane region" description="Helical" evidence="7">
    <location>
        <begin position="109"/>
        <end position="131"/>
    </location>
</feature>
<accession>A0A9J6CJM9</accession>
<evidence type="ECO:0000313" key="10">
    <source>
        <dbReference type="Proteomes" id="UP001107558"/>
    </source>
</evidence>
<evidence type="ECO:0000256" key="2">
    <source>
        <dbReference type="ARBA" id="ARBA00009706"/>
    </source>
</evidence>
<keyword evidence="5 7" id="KW-0472">Membrane</keyword>
<feature type="chain" id="PRO_5039905584" description="Transmembrane protein 161B" evidence="8">
    <location>
        <begin position="24"/>
        <end position="495"/>
    </location>
</feature>
<keyword evidence="10" id="KW-1185">Reference proteome</keyword>
<evidence type="ECO:0000256" key="3">
    <source>
        <dbReference type="ARBA" id="ARBA00022692"/>
    </source>
</evidence>
<dbReference type="OrthoDB" id="784140at2759"/>
<protein>
    <recommendedName>
        <fullName evidence="11">Transmembrane protein 161B</fullName>
    </recommendedName>
</protein>
<dbReference type="Pfam" id="PF10268">
    <property type="entry name" value="Tmemb_161AB"/>
    <property type="match status" value="1"/>
</dbReference>
<feature type="transmembrane region" description="Helical" evidence="7">
    <location>
        <begin position="321"/>
        <end position="345"/>
    </location>
</feature>
<proteinExistence type="inferred from homology"/>
<feature type="transmembrane region" description="Helical" evidence="7">
    <location>
        <begin position="465"/>
        <end position="487"/>
    </location>
</feature>
<evidence type="ECO:0000256" key="4">
    <source>
        <dbReference type="ARBA" id="ARBA00022989"/>
    </source>
</evidence>
<feature type="transmembrane region" description="Helical" evidence="7">
    <location>
        <begin position="175"/>
        <end position="193"/>
    </location>
</feature>
<dbReference type="GO" id="GO:0016020">
    <property type="term" value="C:membrane"/>
    <property type="evidence" value="ECO:0007669"/>
    <property type="project" value="UniProtKB-SubCell"/>
</dbReference>
<name>A0A9J6CJM9_POLVA</name>
<evidence type="ECO:0000256" key="8">
    <source>
        <dbReference type="SAM" id="SignalP"/>
    </source>
</evidence>
<sequence>MALLGAQLVITLIFVSIIQKVSPHFSLAKWILCSTGLIRYLHPTDDELRNLAGVLKEKKGKDRRNGHSANNTEKSSTFHIPRNLDVQLETTNITHYDVIHLRYFTEYQWLIDFSLYSLIVYAISEIYHFFIPIKDEVNLSMLWCFLVVFFAFKLLASLTIQYFKSDESIGERSTCIVTGLVYLLIAMIVVILPERTLEVGLNLAYEKFNEGASKFLAEQGISNTGPASKIVLLFFIAVFCGILGAIFTFPGLRMAKMHFDSLRYCKDRKMLKLLLNINFALPFLLVLLWIKPVSRDYLTNRVFSGMNAPIMTSEMFESMRFIIIIIAVLLRMVLMPIYLQAYLNLAYDRIEEQKKEAGRITNNEYKQKITSIFYYLCVVTLQYTAPILMCLFLSFMYKTLGGYSWSWTAQVANNECSADIDPTSLPPSLESTETEEASLVQVAQNFHLSLQNLKQVFTTDVYRGIFGFATWWSCFIWFASSSLGMFYQTYFTNKT</sequence>
<keyword evidence="4 7" id="KW-1133">Transmembrane helix</keyword>
<comment type="caution">
    <text evidence="9">The sequence shown here is derived from an EMBL/GenBank/DDBJ whole genome shotgun (WGS) entry which is preliminary data.</text>
</comment>
<organism evidence="9 10">
    <name type="scientific">Polypedilum vanderplanki</name>
    <name type="common">Sleeping chironomid midge</name>
    <dbReference type="NCBI Taxonomy" id="319348"/>
    <lineage>
        <taxon>Eukaryota</taxon>
        <taxon>Metazoa</taxon>
        <taxon>Ecdysozoa</taxon>
        <taxon>Arthropoda</taxon>
        <taxon>Hexapoda</taxon>
        <taxon>Insecta</taxon>
        <taxon>Pterygota</taxon>
        <taxon>Neoptera</taxon>
        <taxon>Endopterygota</taxon>
        <taxon>Diptera</taxon>
        <taxon>Nematocera</taxon>
        <taxon>Chironomoidea</taxon>
        <taxon>Chironomidae</taxon>
        <taxon>Chironominae</taxon>
        <taxon>Polypedilum</taxon>
        <taxon>Polypedilum</taxon>
    </lineage>
</organism>
<evidence type="ECO:0000256" key="5">
    <source>
        <dbReference type="ARBA" id="ARBA00023136"/>
    </source>
</evidence>
<dbReference type="AlphaFoldDB" id="A0A9J6CJM9"/>
<reference evidence="9" key="1">
    <citation type="submission" date="2021-03" db="EMBL/GenBank/DDBJ databases">
        <title>Chromosome level genome of the anhydrobiotic midge Polypedilum vanderplanki.</title>
        <authorList>
            <person name="Yoshida Y."/>
            <person name="Kikawada T."/>
            <person name="Gusev O."/>
        </authorList>
    </citation>
    <scope>NUCLEOTIDE SEQUENCE</scope>
    <source>
        <strain evidence="9">NIAS01</strain>
        <tissue evidence="9">Whole body or cell culture</tissue>
    </source>
</reference>
<dbReference type="PANTHER" id="PTHR13624">
    <property type="entry name" value="RE42071P"/>
    <property type="match status" value="1"/>
</dbReference>
<evidence type="ECO:0000256" key="1">
    <source>
        <dbReference type="ARBA" id="ARBA00004141"/>
    </source>
</evidence>
<keyword evidence="6" id="KW-0325">Glycoprotein</keyword>
<dbReference type="InterPro" id="IPR019395">
    <property type="entry name" value="Transmembrane_161A/B"/>
</dbReference>
<gene>
    <name evidence="9" type="ORF">PVAND_011190</name>
</gene>
<evidence type="ECO:0000256" key="6">
    <source>
        <dbReference type="ARBA" id="ARBA00023180"/>
    </source>
</evidence>
<evidence type="ECO:0000256" key="7">
    <source>
        <dbReference type="SAM" id="Phobius"/>
    </source>
</evidence>
<keyword evidence="8" id="KW-0732">Signal</keyword>
<feature type="signal peptide" evidence="8">
    <location>
        <begin position="1"/>
        <end position="23"/>
    </location>
</feature>
<evidence type="ECO:0008006" key="11">
    <source>
        <dbReference type="Google" id="ProtNLM"/>
    </source>
</evidence>
<dbReference type="PANTHER" id="PTHR13624:SF6">
    <property type="entry name" value="EMEI"/>
    <property type="match status" value="1"/>
</dbReference>
<comment type="subcellular location">
    <subcellularLocation>
        <location evidence="1">Membrane</location>
        <topology evidence="1">Multi-pass membrane protein</topology>
    </subcellularLocation>
</comment>
<keyword evidence="3 7" id="KW-0812">Transmembrane</keyword>
<evidence type="ECO:0000313" key="9">
    <source>
        <dbReference type="EMBL" id="KAG5681782.1"/>
    </source>
</evidence>
<feature type="transmembrane region" description="Helical" evidence="7">
    <location>
        <begin position="372"/>
        <end position="397"/>
    </location>
</feature>